<keyword evidence="1" id="KW-0472">Membrane</keyword>
<name>A0A7U9XV17_9MOLU</name>
<evidence type="ECO:0000313" key="3">
    <source>
        <dbReference type="EMBL" id="BCR35678.1"/>
    </source>
</evidence>
<feature type="domain" description="Zinc-ribbon" evidence="2">
    <location>
        <begin position="2"/>
        <end position="24"/>
    </location>
</feature>
<dbReference type="RefSeq" id="WP_176238520.1">
    <property type="nucleotide sequence ID" value="NZ_AP024412.1"/>
</dbReference>
<accession>A0A7U9XV17</accession>
<evidence type="ECO:0000256" key="1">
    <source>
        <dbReference type="SAM" id="Phobius"/>
    </source>
</evidence>
<dbReference type="InterPro" id="IPR026870">
    <property type="entry name" value="Zinc_ribbon_dom"/>
</dbReference>
<dbReference type="Pfam" id="PF13240">
    <property type="entry name" value="Zn_Ribbon_1"/>
    <property type="match status" value="1"/>
</dbReference>
<proteinExistence type="predicted"/>
<keyword evidence="1" id="KW-0812">Transmembrane</keyword>
<organism evidence="3 4">
    <name type="scientific">Mariniplasma anaerobium</name>
    <dbReference type="NCBI Taxonomy" id="2735436"/>
    <lineage>
        <taxon>Bacteria</taxon>
        <taxon>Bacillati</taxon>
        <taxon>Mycoplasmatota</taxon>
        <taxon>Mollicutes</taxon>
        <taxon>Acholeplasmatales</taxon>
        <taxon>Acholeplasmataceae</taxon>
        <taxon>Mariniplasma</taxon>
    </lineage>
</organism>
<feature type="transmembrane region" description="Helical" evidence="1">
    <location>
        <begin position="95"/>
        <end position="116"/>
    </location>
</feature>
<evidence type="ECO:0000259" key="2">
    <source>
        <dbReference type="Pfam" id="PF13240"/>
    </source>
</evidence>
<dbReference type="EMBL" id="AP024412">
    <property type="protein sequence ID" value="BCR35678.1"/>
    <property type="molecule type" value="Genomic_DNA"/>
</dbReference>
<feature type="transmembrane region" description="Helical" evidence="1">
    <location>
        <begin position="65"/>
        <end position="83"/>
    </location>
</feature>
<dbReference type="AlphaFoldDB" id="A0A7U9XV17"/>
<gene>
    <name evidence="3" type="ORF">MPAN_005710</name>
</gene>
<evidence type="ECO:0000313" key="4">
    <source>
        <dbReference type="Proteomes" id="UP000620133"/>
    </source>
</evidence>
<dbReference type="KEGG" id="manr:MPAN_005710"/>
<keyword evidence="1" id="KW-1133">Transmembrane helix</keyword>
<reference evidence="3" key="1">
    <citation type="submission" date="2021-01" db="EMBL/GenBank/DDBJ databases">
        <title>Draft genome sequence of Acholeplasmataceae bacterium strain Mahy22.</title>
        <authorList>
            <person name="Watanabe M."/>
            <person name="Kojima H."/>
            <person name="Fukui M."/>
        </authorList>
    </citation>
    <scope>NUCLEOTIDE SEQUENCE</scope>
    <source>
        <strain evidence="3">Mahy22</strain>
    </source>
</reference>
<dbReference type="Proteomes" id="UP000620133">
    <property type="component" value="Chromosome"/>
</dbReference>
<protein>
    <recommendedName>
        <fullName evidence="2">Zinc-ribbon domain-containing protein</fullName>
    </recommendedName>
</protein>
<keyword evidence="4" id="KW-1185">Reference proteome</keyword>
<sequence length="119" mass="13209">MYCKMCGREMDDDAKFCPSCGEPVEDDMFETEESSETKKSRDYNLETLLGVLAIVFSLMNYLGVFFVHLIGIALGSIVLNLVNRDKKEKKIFSQIGYVTGIIGLLLGIVAIVIGISTQF</sequence>